<evidence type="ECO:0000256" key="1">
    <source>
        <dbReference type="ARBA" id="ARBA00007074"/>
    </source>
</evidence>
<keyword evidence="2" id="KW-0645">Protease</keyword>
<keyword evidence="4" id="KW-0788">Thiol protease</keyword>
<keyword evidence="3" id="KW-0378">Hydrolase</keyword>
<dbReference type="GO" id="GO:0008234">
    <property type="term" value="F:cysteine-type peptidase activity"/>
    <property type="evidence" value="ECO:0007669"/>
    <property type="project" value="UniProtKB-KW"/>
</dbReference>
<dbReference type="Gene3D" id="3.90.1720.10">
    <property type="entry name" value="endopeptidase domain like (from Nostoc punctiforme)"/>
    <property type="match status" value="1"/>
</dbReference>
<evidence type="ECO:0000256" key="3">
    <source>
        <dbReference type="ARBA" id="ARBA00022801"/>
    </source>
</evidence>
<reference evidence="8 9" key="1">
    <citation type="submission" date="2020-08" db="EMBL/GenBank/DDBJ databases">
        <title>Sequencing the genomes of 1000 actinobacteria strains.</title>
        <authorList>
            <person name="Klenk H.-P."/>
        </authorList>
    </citation>
    <scope>NUCLEOTIDE SEQUENCE [LARGE SCALE GENOMIC DNA]</scope>
    <source>
        <strain evidence="8 9">DSM 102030</strain>
    </source>
</reference>
<feature type="domain" description="NlpC/P60" evidence="7">
    <location>
        <begin position="268"/>
        <end position="393"/>
    </location>
</feature>
<dbReference type="Pfam" id="PF00877">
    <property type="entry name" value="NLPC_P60"/>
    <property type="match status" value="1"/>
</dbReference>
<dbReference type="InterPro" id="IPR051794">
    <property type="entry name" value="PG_Endopeptidase_C40"/>
</dbReference>
<dbReference type="PROSITE" id="PS51935">
    <property type="entry name" value="NLPC_P60"/>
    <property type="match status" value="1"/>
</dbReference>
<accession>A0A7W7RDW0</accession>
<gene>
    <name evidence="8" type="ORF">F4561_000980</name>
</gene>
<keyword evidence="6" id="KW-0732">Signal</keyword>
<dbReference type="InterPro" id="IPR038765">
    <property type="entry name" value="Papain-like_cys_pep_sf"/>
</dbReference>
<proteinExistence type="inferred from homology"/>
<comment type="caution">
    <text evidence="8">The sequence shown here is derived from an EMBL/GenBank/DDBJ whole genome shotgun (WGS) entry which is preliminary data.</text>
</comment>
<feature type="chain" id="PRO_5031038303" description="NlpC/P60 domain-containing protein" evidence="6">
    <location>
        <begin position="25"/>
        <end position="393"/>
    </location>
</feature>
<dbReference type="PANTHER" id="PTHR47359">
    <property type="entry name" value="PEPTIDOGLYCAN DL-ENDOPEPTIDASE CWLO"/>
    <property type="match status" value="1"/>
</dbReference>
<comment type="similarity">
    <text evidence="1">Belongs to the peptidase C40 family.</text>
</comment>
<dbReference type="AlphaFoldDB" id="A0A7W7RDW0"/>
<dbReference type="GO" id="GO:0006508">
    <property type="term" value="P:proteolysis"/>
    <property type="evidence" value="ECO:0007669"/>
    <property type="project" value="UniProtKB-KW"/>
</dbReference>
<dbReference type="PANTHER" id="PTHR47359:SF3">
    <property type="entry name" value="NLP_P60 DOMAIN-CONTAINING PROTEIN-RELATED"/>
    <property type="match status" value="1"/>
</dbReference>
<evidence type="ECO:0000256" key="2">
    <source>
        <dbReference type="ARBA" id="ARBA00022670"/>
    </source>
</evidence>
<evidence type="ECO:0000256" key="6">
    <source>
        <dbReference type="SAM" id="SignalP"/>
    </source>
</evidence>
<dbReference type="Proteomes" id="UP000523007">
    <property type="component" value="Unassembled WGS sequence"/>
</dbReference>
<evidence type="ECO:0000256" key="4">
    <source>
        <dbReference type="ARBA" id="ARBA00022807"/>
    </source>
</evidence>
<evidence type="ECO:0000259" key="7">
    <source>
        <dbReference type="PROSITE" id="PS51935"/>
    </source>
</evidence>
<protein>
    <recommendedName>
        <fullName evidence="7">NlpC/P60 domain-containing protein</fullName>
    </recommendedName>
</protein>
<organism evidence="8 9">
    <name type="scientific">Lipingzhangella halophila</name>
    <dbReference type="NCBI Taxonomy" id="1783352"/>
    <lineage>
        <taxon>Bacteria</taxon>
        <taxon>Bacillati</taxon>
        <taxon>Actinomycetota</taxon>
        <taxon>Actinomycetes</taxon>
        <taxon>Streptosporangiales</taxon>
        <taxon>Nocardiopsidaceae</taxon>
        <taxon>Lipingzhangella</taxon>
    </lineage>
</organism>
<evidence type="ECO:0000313" key="8">
    <source>
        <dbReference type="EMBL" id="MBB4930160.1"/>
    </source>
</evidence>
<feature type="signal peptide" evidence="6">
    <location>
        <begin position="1"/>
        <end position="24"/>
    </location>
</feature>
<keyword evidence="9" id="KW-1185">Reference proteome</keyword>
<feature type="region of interest" description="Disordered" evidence="5">
    <location>
        <begin position="22"/>
        <end position="82"/>
    </location>
</feature>
<dbReference type="SUPFAM" id="SSF54001">
    <property type="entry name" value="Cysteine proteinases"/>
    <property type="match status" value="1"/>
</dbReference>
<dbReference type="EMBL" id="JACHJT010000001">
    <property type="protein sequence ID" value="MBB4930160.1"/>
    <property type="molecule type" value="Genomic_DNA"/>
</dbReference>
<evidence type="ECO:0000256" key="5">
    <source>
        <dbReference type="SAM" id="MobiDB-lite"/>
    </source>
</evidence>
<sequence length="393" mass="41100">MRSCAGSTVAFAVAFTAFGAPAWADSEPTVQDRPPPDVRAGGSGTEPAPRSSGQGSDDPDRPPVGDSADLNSDAEVEPLGEARSREYFAVLPEAIPKAKVDAVRELDDVESAEVVDAAEVEVDGEPTAMLGVDPSGFRNYAPKPSAESDDIWQGIAEGRIALSEDAGSQGELDVGSDVEIAGAKGGITREVWAHATSGVAGIDALASREVTDELGFPDGNALVVSAPDADLTELREELADTLGEDASLQLLTEDPEAAPSEPGAPVGEATVEEMIAAAESQVGVPYVWGGETPDGGFDCSGLVQWAFAQTGVSVPRVTHDQWWAGTHVDYSDAERGDLVFWRNDPTAPDYISHVAIYLGDGMMLEAPRTGLDVRVTEVRTENMAGVVRVHGSE</sequence>
<dbReference type="InterPro" id="IPR000064">
    <property type="entry name" value="NLP_P60_dom"/>
</dbReference>
<name>A0A7W7RDW0_9ACTN</name>
<evidence type="ECO:0000313" key="9">
    <source>
        <dbReference type="Proteomes" id="UP000523007"/>
    </source>
</evidence>